<organism evidence="10 11">
    <name type="scientific">Acidovorax soli</name>
    <dbReference type="NCBI Taxonomy" id="592050"/>
    <lineage>
        <taxon>Bacteria</taxon>
        <taxon>Pseudomonadati</taxon>
        <taxon>Pseudomonadota</taxon>
        <taxon>Betaproteobacteria</taxon>
        <taxon>Burkholderiales</taxon>
        <taxon>Comamonadaceae</taxon>
        <taxon>Acidovorax</taxon>
    </lineage>
</organism>
<evidence type="ECO:0000256" key="6">
    <source>
        <dbReference type="ARBA" id="ARBA00022989"/>
    </source>
</evidence>
<evidence type="ECO:0000313" key="10">
    <source>
        <dbReference type="EMBL" id="SEA07301.1"/>
    </source>
</evidence>
<evidence type="ECO:0000256" key="3">
    <source>
        <dbReference type="ARBA" id="ARBA00022475"/>
    </source>
</evidence>
<dbReference type="Proteomes" id="UP000199002">
    <property type="component" value="Unassembled WGS sequence"/>
</dbReference>
<keyword evidence="8 9" id="KW-0472">Membrane</keyword>
<feature type="transmembrane region" description="Helical" evidence="9">
    <location>
        <begin position="41"/>
        <end position="60"/>
    </location>
</feature>
<evidence type="ECO:0000256" key="4">
    <source>
        <dbReference type="ARBA" id="ARBA00022692"/>
    </source>
</evidence>
<comment type="subcellular location">
    <subcellularLocation>
        <location evidence="1">Membrane</location>
    </subcellularLocation>
</comment>
<dbReference type="HAMAP" id="MF_00422">
    <property type="entry name" value="SecE"/>
    <property type="match status" value="1"/>
</dbReference>
<dbReference type="RefSeq" id="WP_026436685.1">
    <property type="nucleotide sequence ID" value="NZ_CAXIQL010000086.1"/>
</dbReference>
<evidence type="ECO:0000256" key="1">
    <source>
        <dbReference type="ARBA" id="ARBA00004370"/>
    </source>
</evidence>
<dbReference type="NCBIfam" id="TIGR00964">
    <property type="entry name" value="secE_bact"/>
    <property type="match status" value="1"/>
</dbReference>
<dbReference type="InterPro" id="IPR005807">
    <property type="entry name" value="SecE_bac"/>
</dbReference>
<sequence length="128" mass="14222">MATTQVETVNTGADKAKLAAVVALVIASVAGFYLLGKQGPIVQWAALLLGLVVAAAVFLVSEPGRQFVAFARDAWREVKKVVWPTRKETLQMTAYVFAFVVIMALFLWFTDKTLEWVLYDLILGWRKS</sequence>
<evidence type="ECO:0000256" key="7">
    <source>
        <dbReference type="ARBA" id="ARBA00023010"/>
    </source>
</evidence>
<comment type="caution">
    <text evidence="9">Lacks conserved residue(s) required for the propagation of feature annotation.</text>
</comment>
<dbReference type="GO" id="GO:0065002">
    <property type="term" value="P:intracellular protein transmembrane transport"/>
    <property type="evidence" value="ECO:0007669"/>
    <property type="project" value="UniProtKB-UniRule"/>
</dbReference>
<dbReference type="PANTHER" id="PTHR33910:SF1">
    <property type="entry name" value="PROTEIN TRANSLOCASE SUBUNIT SECE"/>
    <property type="match status" value="1"/>
</dbReference>
<dbReference type="GO" id="GO:0005886">
    <property type="term" value="C:plasma membrane"/>
    <property type="evidence" value="ECO:0007669"/>
    <property type="project" value="UniProtKB-UniRule"/>
</dbReference>
<evidence type="ECO:0000256" key="8">
    <source>
        <dbReference type="ARBA" id="ARBA00023136"/>
    </source>
</evidence>
<protein>
    <recommendedName>
        <fullName evidence="9">Protein translocase subunit SecE</fullName>
    </recommendedName>
</protein>
<comment type="subunit">
    <text evidence="9">Component of the Sec protein translocase complex. Heterotrimer consisting of SecY, SecE and SecG subunits. The heterotrimers can form oligomers, although 1 heterotrimer is thought to be able to translocate proteins. Interacts with the ribosome. Interacts with SecDF, and other proteins may be involved. Interacts with SecA.</text>
</comment>
<feature type="transmembrane region" description="Helical" evidence="9">
    <location>
        <begin position="89"/>
        <end position="109"/>
    </location>
</feature>
<dbReference type="InterPro" id="IPR038379">
    <property type="entry name" value="SecE_sf"/>
</dbReference>
<keyword evidence="6 9" id="KW-1133">Transmembrane helix</keyword>
<keyword evidence="3 9" id="KW-1003">Cell membrane</keyword>
<reference evidence="11" key="1">
    <citation type="submission" date="2016-10" db="EMBL/GenBank/DDBJ databases">
        <authorList>
            <person name="Varghese N."/>
            <person name="Submissions S."/>
        </authorList>
    </citation>
    <scope>NUCLEOTIDE SEQUENCE [LARGE SCALE GENOMIC DNA]</scope>
    <source>
        <strain evidence="11">DSM 25157</strain>
    </source>
</reference>
<dbReference type="GO" id="GO:0006605">
    <property type="term" value="P:protein targeting"/>
    <property type="evidence" value="ECO:0007669"/>
    <property type="project" value="UniProtKB-UniRule"/>
</dbReference>
<evidence type="ECO:0000256" key="5">
    <source>
        <dbReference type="ARBA" id="ARBA00022927"/>
    </source>
</evidence>
<dbReference type="STRING" id="592050.SAMN05421875_1053"/>
<dbReference type="GO" id="GO:0043952">
    <property type="term" value="P:protein transport by the Sec complex"/>
    <property type="evidence" value="ECO:0007669"/>
    <property type="project" value="UniProtKB-UniRule"/>
</dbReference>
<dbReference type="Gene3D" id="1.20.5.1030">
    <property type="entry name" value="Preprotein translocase secy subunit"/>
    <property type="match status" value="1"/>
</dbReference>
<dbReference type="Pfam" id="PF00584">
    <property type="entry name" value="SecE"/>
    <property type="match status" value="1"/>
</dbReference>
<dbReference type="AlphaFoldDB" id="A0A1H3Y8E5"/>
<keyword evidence="11" id="KW-1185">Reference proteome</keyword>
<evidence type="ECO:0000256" key="2">
    <source>
        <dbReference type="ARBA" id="ARBA00022448"/>
    </source>
</evidence>
<dbReference type="EMBL" id="FNQJ01000005">
    <property type="protein sequence ID" value="SEA07301.1"/>
    <property type="molecule type" value="Genomic_DNA"/>
</dbReference>
<keyword evidence="5 9" id="KW-0653">Protein transport</keyword>
<gene>
    <name evidence="9" type="primary">secE</name>
    <name evidence="10" type="ORF">SAMN05421875_1053</name>
</gene>
<dbReference type="GeneID" id="34233279"/>
<proteinExistence type="inferred from homology"/>
<dbReference type="PANTHER" id="PTHR33910">
    <property type="entry name" value="PROTEIN TRANSLOCASE SUBUNIT SECE"/>
    <property type="match status" value="1"/>
</dbReference>
<evidence type="ECO:0000256" key="9">
    <source>
        <dbReference type="HAMAP-Rule" id="MF_00422"/>
    </source>
</evidence>
<keyword evidence="7 9" id="KW-0811">Translocation</keyword>
<dbReference type="GO" id="GO:0009306">
    <property type="term" value="P:protein secretion"/>
    <property type="evidence" value="ECO:0007669"/>
    <property type="project" value="UniProtKB-UniRule"/>
</dbReference>
<feature type="transmembrane region" description="Helical" evidence="9">
    <location>
        <begin position="18"/>
        <end position="35"/>
    </location>
</feature>
<dbReference type="NCBIfam" id="NF004371">
    <property type="entry name" value="PRK05740.1-1"/>
    <property type="match status" value="1"/>
</dbReference>
<dbReference type="InterPro" id="IPR001901">
    <property type="entry name" value="Translocase_SecE/Sec61-g"/>
</dbReference>
<dbReference type="PRINTS" id="PR01650">
    <property type="entry name" value="SECETRNLCASE"/>
</dbReference>
<keyword evidence="4 9" id="KW-0812">Transmembrane</keyword>
<comment type="function">
    <text evidence="9">Essential subunit of the Sec protein translocation channel SecYEG. Clamps together the 2 halves of SecY. May contact the channel plug during translocation.</text>
</comment>
<name>A0A1H3Y8E5_9BURK</name>
<accession>A0A1H3Y8E5</accession>
<evidence type="ECO:0000313" key="11">
    <source>
        <dbReference type="Proteomes" id="UP000199002"/>
    </source>
</evidence>
<keyword evidence="2 9" id="KW-0813">Transport</keyword>
<dbReference type="GO" id="GO:0008320">
    <property type="term" value="F:protein transmembrane transporter activity"/>
    <property type="evidence" value="ECO:0007669"/>
    <property type="project" value="UniProtKB-UniRule"/>
</dbReference>
<comment type="similarity">
    <text evidence="9">Belongs to the SecE/SEC61-gamma family.</text>
</comment>